<dbReference type="Pfam" id="PF13604">
    <property type="entry name" value="AAA_30"/>
    <property type="match status" value="1"/>
</dbReference>
<dbReference type="InterPro" id="IPR027417">
    <property type="entry name" value="P-loop_NTPase"/>
</dbReference>
<comment type="caution">
    <text evidence="5">The sequence shown here is derived from an EMBL/GenBank/DDBJ whole genome shotgun (WGS) entry which is preliminary data.</text>
</comment>
<keyword evidence="6" id="KW-1185">Reference proteome</keyword>
<protein>
    <submittedName>
        <fullName evidence="5">MobF family relaxase</fullName>
    </submittedName>
</protein>
<feature type="domain" description="TrwC relaxase" evidence="4">
    <location>
        <begin position="13"/>
        <end position="305"/>
    </location>
</feature>
<feature type="region of interest" description="Disordered" evidence="3">
    <location>
        <begin position="992"/>
        <end position="1016"/>
    </location>
</feature>
<dbReference type="PANTHER" id="PTHR43788">
    <property type="entry name" value="DNA2/NAM7 HELICASE FAMILY MEMBER"/>
    <property type="match status" value="1"/>
</dbReference>
<evidence type="ECO:0000313" key="6">
    <source>
        <dbReference type="Proteomes" id="UP001304769"/>
    </source>
</evidence>
<evidence type="ECO:0000256" key="3">
    <source>
        <dbReference type="SAM" id="MobiDB-lite"/>
    </source>
</evidence>
<dbReference type="SUPFAM" id="SSF52540">
    <property type="entry name" value="P-loop containing nucleoside triphosphate hydrolases"/>
    <property type="match status" value="2"/>
</dbReference>
<dbReference type="Pfam" id="PF08751">
    <property type="entry name" value="TrwC"/>
    <property type="match status" value="1"/>
</dbReference>
<dbReference type="SUPFAM" id="SSF55464">
    <property type="entry name" value="Origin of replication-binding domain, RBD-like"/>
    <property type="match status" value="1"/>
</dbReference>
<dbReference type="CDD" id="cd17933">
    <property type="entry name" value="DEXSc_RecD-like"/>
    <property type="match status" value="1"/>
</dbReference>
<dbReference type="EMBL" id="JAYGGQ010000018">
    <property type="protein sequence ID" value="MEA5456822.1"/>
    <property type="molecule type" value="Genomic_DNA"/>
</dbReference>
<accession>A0ABU5TBB7</accession>
<dbReference type="InterPro" id="IPR014862">
    <property type="entry name" value="TrwC"/>
</dbReference>
<dbReference type="InterPro" id="IPR050534">
    <property type="entry name" value="Coronavir_polyprotein_1ab"/>
</dbReference>
<dbReference type="RefSeq" id="WP_323280734.1">
    <property type="nucleotide sequence ID" value="NZ_JAYGGQ010000018.1"/>
</dbReference>
<name>A0ABU5TBB7_9MICC</name>
<keyword evidence="1" id="KW-0547">Nucleotide-binding</keyword>
<dbReference type="Proteomes" id="UP001304769">
    <property type="component" value="Unassembled WGS sequence"/>
</dbReference>
<dbReference type="NCBIfam" id="NF041492">
    <property type="entry name" value="MobF"/>
    <property type="match status" value="1"/>
</dbReference>
<dbReference type="PANTHER" id="PTHR43788:SF6">
    <property type="entry name" value="DNA HELICASE B"/>
    <property type="match status" value="1"/>
</dbReference>
<organism evidence="5 6">
    <name type="scientific">Sinomonas terricola</name>
    <dbReference type="NCBI Taxonomy" id="3110330"/>
    <lineage>
        <taxon>Bacteria</taxon>
        <taxon>Bacillati</taxon>
        <taxon>Actinomycetota</taxon>
        <taxon>Actinomycetes</taxon>
        <taxon>Micrococcales</taxon>
        <taxon>Micrococcaceae</taxon>
        <taxon>Sinomonas</taxon>
    </lineage>
</organism>
<dbReference type="Gene3D" id="3.40.50.300">
    <property type="entry name" value="P-loop containing nucleotide triphosphate hydrolases"/>
    <property type="match status" value="2"/>
</dbReference>
<evidence type="ECO:0000313" key="5">
    <source>
        <dbReference type="EMBL" id="MEA5456822.1"/>
    </source>
</evidence>
<reference evidence="5 6" key="1">
    <citation type="submission" date="2023-12" db="EMBL/GenBank/DDBJ databases">
        <title>Sinomonas terricola sp. nov, isolated from litchi orchard soil in Guangdong, PR China.</title>
        <authorList>
            <person name="Jiaxin W."/>
            <person name="Yang Z."/>
            <person name="Honghui Z."/>
        </authorList>
    </citation>
    <scope>NUCLEOTIDE SEQUENCE [LARGE SCALE GENOMIC DNA]</scope>
    <source>
        <strain evidence="5 6">JGH33</strain>
    </source>
</reference>
<evidence type="ECO:0000259" key="4">
    <source>
        <dbReference type="Pfam" id="PF08751"/>
    </source>
</evidence>
<sequence length="1016" mass="108195">MRGGVTLFRGDGGAARRYVEADRSRADDYYLTDAAVAEFVQLGRDGEVTAVRELAPEAYAAWVDWAHPVTGERLGVPRQAGEGRGGSPRFAEIVVNAPKSLSIAAALHPEVSEALDAAQQDAAAEIRRWLAVHSVTRVGPRGAQEVVPVEELHTVAVGHRTSRSGDPHRHIHLQIGARVRAAGAWRALDTTALFAQQGAIRALGTTVIAAHPVLAKVLHRHGLTLDPATGEVAELQPFNAAMSKRAAQVERNLARLTAEWEAVHPGETPGPAVTARLQAKAWAHERPAKKPTTRSEEATWIAELRQAGYDPATLTRAAPPAVVALDELSIAEIASRALDRCAAGASAWTTHTVTEHITGLLTEYCVRAAGDELREFIALATRLALEDCFSLLPPGAPAPEHVAHLTSVSVIGAETELRDLLAARVADAEPERPSLGGLAQADGLDPDQREAAAAVASRDPLVVVEGAAGAGKTTMLAAAIAASEREGRPVRVVAPTKKAAQVAAEELDVPADSVAALVHAHGWRWNADGVWTRLAPGAIDPETGRSYNGSPAAVRIGRGERIVVDEAGMLDQDTALALFTLAKESDATVALVGDRAQLPSVGRGGVLDMAAQLRGRTWLMTSVHRFADPAYADLTIAMRDGRDPGAVFDQLTALGLVRIHADADDAQAHIAVTARDGDAITVATIEEATALNERIRARRMEQGVVDGTRTATGSDRLSIGSGDLIQTRRNETRLGVANRQTWTVQQVEADGSLWARETGTGRRSNTSVHLPADYVAEHAHLAYAATAYGAQGATVTTSHTLLTDQTSAAAVYVGMTRGRQENLLHVVAGDPADAREQFTAAMGRDRADRGLAVATDRAQEAVRSLVDDGPARRVRDEIAALIARAEAAERRAAQWGHVTDLLVLPGRRLPTPSLRSARLAAMARVFGVEQVRRAAGRFERANPDREARHWAKTAESARTEAKALRSLAPRDALARIERTRTAQARKAAARMAQNAEAQRPTIRGHVPRGEAYGPSL</sequence>
<keyword evidence="2" id="KW-0067">ATP-binding</keyword>
<proteinExistence type="predicted"/>
<evidence type="ECO:0000256" key="2">
    <source>
        <dbReference type="ARBA" id="ARBA00022840"/>
    </source>
</evidence>
<gene>
    <name evidence="5" type="primary">mobF</name>
    <name evidence="5" type="ORF">SPF06_19035</name>
</gene>
<evidence type="ECO:0000256" key="1">
    <source>
        <dbReference type="ARBA" id="ARBA00022741"/>
    </source>
</evidence>
<dbReference type="Gene3D" id="2.30.30.940">
    <property type="match status" value="1"/>
</dbReference>